<dbReference type="Gene3D" id="3.30.530.20">
    <property type="match status" value="1"/>
</dbReference>
<protein>
    <recommendedName>
        <fullName evidence="4">SRPBCC family protein</fullName>
    </recommendedName>
</protein>
<evidence type="ECO:0008006" key="4">
    <source>
        <dbReference type="Google" id="ProtNLM"/>
    </source>
</evidence>
<keyword evidence="3" id="KW-1185">Reference proteome</keyword>
<name>A0A345XXT1_9ACTN</name>
<gene>
    <name evidence="2" type="ORF">DVA86_31580</name>
</gene>
<reference evidence="2 3" key="1">
    <citation type="submission" date="2018-07" db="EMBL/GenBank/DDBJ databases">
        <title>Draft genome of the type strain Streptomyces armeniacus ATCC 15676.</title>
        <authorList>
            <person name="Labana P."/>
            <person name="Gosse J.T."/>
            <person name="Boddy C.N."/>
        </authorList>
    </citation>
    <scope>NUCLEOTIDE SEQUENCE [LARGE SCALE GENOMIC DNA]</scope>
    <source>
        <strain evidence="2 3">ATCC 15676</strain>
    </source>
</reference>
<dbReference type="EMBL" id="CP031320">
    <property type="protein sequence ID" value="AXK36447.1"/>
    <property type="molecule type" value="Genomic_DNA"/>
</dbReference>
<dbReference type="Proteomes" id="UP000254425">
    <property type="component" value="Chromosome"/>
</dbReference>
<evidence type="ECO:0000256" key="1">
    <source>
        <dbReference type="SAM" id="MobiDB-lite"/>
    </source>
</evidence>
<dbReference type="InterPro" id="IPR023393">
    <property type="entry name" value="START-like_dom_sf"/>
</dbReference>
<feature type="region of interest" description="Disordered" evidence="1">
    <location>
        <begin position="178"/>
        <end position="217"/>
    </location>
</feature>
<organism evidence="2 3">
    <name type="scientific">Streptomyces armeniacus</name>
    <dbReference type="NCBI Taxonomy" id="83291"/>
    <lineage>
        <taxon>Bacteria</taxon>
        <taxon>Bacillati</taxon>
        <taxon>Actinomycetota</taxon>
        <taxon>Actinomycetes</taxon>
        <taxon>Kitasatosporales</taxon>
        <taxon>Streptomycetaceae</taxon>
        <taxon>Streptomyces</taxon>
    </lineage>
</organism>
<dbReference type="SUPFAM" id="SSF55961">
    <property type="entry name" value="Bet v1-like"/>
    <property type="match status" value="1"/>
</dbReference>
<dbReference type="InterPro" id="IPR019587">
    <property type="entry name" value="Polyketide_cyclase/dehydratase"/>
</dbReference>
<evidence type="ECO:0000313" key="3">
    <source>
        <dbReference type="Proteomes" id="UP000254425"/>
    </source>
</evidence>
<accession>A0A345XXT1</accession>
<dbReference type="KEGG" id="sarm:DVA86_31580"/>
<dbReference type="AlphaFoldDB" id="A0A345XXT1"/>
<evidence type="ECO:0000313" key="2">
    <source>
        <dbReference type="EMBL" id="AXK36447.1"/>
    </source>
</evidence>
<sequence length="217" mass="24187">MLDAATAYLQPGTVTRARGDTMPRFSMAQTLSTAVPQVFEYLADPRNMPEWNSGVAEVEDRRVPARLGARYRYRFPGRHRFHHLECCAYRSPSLLAFRGERMWTPLGTQTVAYTFRVRAAARGSTVEATVDVRVQGGMLLLLPVITLGWRRDLPVDLKRLRDTLDPAAADQPAAAWRGYVEPGTPRPLRAEQPAARTEVHRVPARLEPGGRVGPEAA</sequence>
<dbReference type="Pfam" id="PF10604">
    <property type="entry name" value="Polyketide_cyc2"/>
    <property type="match status" value="1"/>
</dbReference>
<proteinExistence type="predicted"/>